<dbReference type="EMBL" id="LN891024">
    <property type="protein sequence ID" value="CUS11358.1"/>
    <property type="molecule type" value="Genomic_DNA"/>
</dbReference>
<name>A0A292PXK5_9PEZI</name>
<feature type="region of interest" description="Disordered" evidence="1">
    <location>
        <begin position="141"/>
        <end position="160"/>
    </location>
</feature>
<dbReference type="Proteomes" id="UP001412239">
    <property type="component" value="Unassembled WGS sequence"/>
</dbReference>
<keyword evidence="4" id="KW-1185">Reference proteome</keyword>
<evidence type="ECO:0000313" key="4">
    <source>
        <dbReference type="Proteomes" id="UP001412239"/>
    </source>
</evidence>
<evidence type="ECO:0000256" key="2">
    <source>
        <dbReference type="SAM" id="Phobius"/>
    </source>
</evidence>
<keyword evidence="2" id="KW-0472">Membrane</keyword>
<proteinExistence type="predicted"/>
<protein>
    <submittedName>
        <fullName evidence="3">Uncharacterized protein</fullName>
    </submittedName>
</protein>
<dbReference type="AlphaFoldDB" id="A0A292PXK5"/>
<feature type="transmembrane region" description="Helical" evidence="2">
    <location>
        <begin position="36"/>
        <end position="55"/>
    </location>
</feature>
<evidence type="ECO:0000313" key="3">
    <source>
        <dbReference type="EMBL" id="CUS11358.1"/>
    </source>
</evidence>
<accession>A0A292PXK5</accession>
<keyword evidence="2" id="KW-0812">Transmembrane</keyword>
<gene>
    <name evidence="3" type="ORF">GSTUAT00004560001</name>
</gene>
<reference evidence="3" key="1">
    <citation type="submission" date="2015-10" db="EMBL/GenBank/DDBJ databases">
        <authorList>
            <person name="Regsiter A."/>
            <person name="william w."/>
        </authorList>
    </citation>
    <scope>NUCLEOTIDE SEQUENCE</scope>
    <source>
        <strain evidence="3">Montdore</strain>
    </source>
</reference>
<organism evidence="3 4">
    <name type="scientific">Tuber aestivum</name>
    <name type="common">summer truffle</name>
    <dbReference type="NCBI Taxonomy" id="59557"/>
    <lineage>
        <taxon>Eukaryota</taxon>
        <taxon>Fungi</taxon>
        <taxon>Dikarya</taxon>
        <taxon>Ascomycota</taxon>
        <taxon>Pezizomycotina</taxon>
        <taxon>Pezizomycetes</taxon>
        <taxon>Pezizales</taxon>
        <taxon>Tuberaceae</taxon>
        <taxon>Tuber</taxon>
    </lineage>
</organism>
<evidence type="ECO:0000256" key="1">
    <source>
        <dbReference type="SAM" id="MobiDB-lite"/>
    </source>
</evidence>
<sequence length="160" mass="17018">MPTISRIPVRTLLSQFSKRGDGENKGEDNNGGKSPVVIVGLVVAVLTLLVGIVSLRSSRFHRLVSCLLPLSIIKKILGPALLDPAPTVSTAREDSSANPLPETSVPTRVFIYNNYSNATIIGTNSGTISYGNSGIAGEASRAPQAAGRHRPTVAERFPWR</sequence>
<keyword evidence="2" id="KW-1133">Transmembrane helix</keyword>